<feature type="transmembrane region" description="Helical" evidence="16">
    <location>
        <begin position="612"/>
        <end position="629"/>
    </location>
</feature>
<dbReference type="InterPro" id="IPR023615">
    <property type="entry name" value="Cyt_c_Oxase_su1_BS"/>
</dbReference>
<feature type="transmembrane region" description="Helical" evidence="16">
    <location>
        <begin position="589"/>
        <end position="606"/>
    </location>
</feature>
<proteinExistence type="inferred from homology"/>
<dbReference type="InterPro" id="IPR035973">
    <property type="entry name" value="Cyt_c_oxidase_su3-like_sf"/>
</dbReference>
<evidence type="ECO:0000256" key="13">
    <source>
        <dbReference type="ARBA" id="ARBA00023136"/>
    </source>
</evidence>
<reference evidence="19 20" key="1">
    <citation type="submission" date="2018-01" db="EMBL/GenBank/DDBJ databases">
        <title>Draft genome sequence of Salinispora sp. 13K206.</title>
        <authorList>
            <person name="Sahin N."/>
            <person name="Saygin H."/>
            <person name="Ay H."/>
        </authorList>
    </citation>
    <scope>NUCLEOTIDE SEQUENCE [LARGE SCALE GENOMIC DNA]</scope>
    <source>
        <strain evidence="19 20">13K206</strain>
    </source>
</reference>
<keyword evidence="8" id="KW-0479">Metal-binding</keyword>
<keyword evidence="7 15" id="KW-0812">Transmembrane</keyword>
<feature type="transmembrane region" description="Helical" evidence="16">
    <location>
        <begin position="39"/>
        <end position="61"/>
    </location>
</feature>
<evidence type="ECO:0000256" key="15">
    <source>
        <dbReference type="RuleBase" id="RU000370"/>
    </source>
</evidence>
<keyword evidence="20" id="KW-1185">Reference proteome</keyword>
<dbReference type="InterPro" id="IPR000883">
    <property type="entry name" value="Cyt_C_Oxase_1"/>
</dbReference>
<evidence type="ECO:0000259" key="18">
    <source>
        <dbReference type="PROSITE" id="PS50855"/>
    </source>
</evidence>
<dbReference type="PRINTS" id="PR01165">
    <property type="entry name" value="CYCOXIDASEI"/>
</dbReference>
<dbReference type="PROSITE" id="PS00077">
    <property type="entry name" value="COX1_CUB"/>
    <property type="match status" value="1"/>
</dbReference>
<comment type="similarity">
    <text evidence="2 15">Belongs to the heme-copper respiratory oxidase family.</text>
</comment>
<dbReference type="GO" id="GO:0020037">
    <property type="term" value="F:heme binding"/>
    <property type="evidence" value="ECO:0007669"/>
    <property type="project" value="InterPro"/>
</dbReference>
<feature type="transmembrane region" description="Helical" evidence="16">
    <location>
        <begin position="204"/>
        <end position="227"/>
    </location>
</feature>
<evidence type="ECO:0000256" key="14">
    <source>
        <dbReference type="ARBA" id="ARBA00031400"/>
    </source>
</evidence>
<dbReference type="Gene3D" id="1.10.287.70">
    <property type="match status" value="1"/>
</dbReference>
<dbReference type="PROSITE" id="PS50855">
    <property type="entry name" value="COX1"/>
    <property type="match status" value="1"/>
</dbReference>
<keyword evidence="6 15" id="KW-0679">Respiratory chain</keyword>
<feature type="transmembrane region" description="Helical" evidence="16">
    <location>
        <begin position="324"/>
        <end position="351"/>
    </location>
</feature>
<dbReference type="PROSITE" id="PS50253">
    <property type="entry name" value="COX3"/>
    <property type="match status" value="1"/>
</dbReference>
<dbReference type="GO" id="GO:0004129">
    <property type="term" value="F:cytochrome-c oxidase activity"/>
    <property type="evidence" value="ECO:0007669"/>
    <property type="project" value="InterPro"/>
</dbReference>
<feature type="transmembrane region" description="Helical" evidence="16">
    <location>
        <begin position="768"/>
        <end position="792"/>
    </location>
</feature>
<keyword evidence="13 16" id="KW-0472">Membrane</keyword>
<organism evidence="19 20">
    <name type="scientific">Micromonospora deserti</name>
    <dbReference type="NCBI Taxonomy" id="2070366"/>
    <lineage>
        <taxon>Bacteria</taxon>
        <taxon>Bacillati</taxon>
        <taxon>Actinomycetota</taxon>
        <taxon>Actinomycetes</taxon>
        <taxon>Micromonosporales</taxon>
        <taxon>Micromonosporaceae</taxon>
        <taxon>Micromonospora</taxon>
    </lineage>
</organism>
<dbReference type="InterPro" id="IPR023616">
    <property type="entry name" value="Cyt_c_oxase-like_su1_dom"/>
</dbReference>
<feature type="transmembrane region" description="Helical" evidence="16">
    <location>
        <begin position="700"/>
        <end position="720"/>
    </location>
</feature>
<sequence length="834" mass="89634">MSLTQGVPDTAAGQPDFDGVWRNPRGIWRSLSVVSHKPVGSRFMITAGLFFLVGGIEALLMRVQLARPENRFLDAQTYNDLFTMHGTTMMFLFVVPFIEGLATYLLPVQLGARDQPFPRFNAFNYWCYLFGGVLLYSSFAAAAVPDAGWFAYVPLSSNPYSPGPGMDFWLWGLALVELSGIGAAVEILVLTLRMRAPGMSLARMPVFAWAMLTASGLIVLAFTPLLVATSMLEFDRLLGATFFVAEHGGSPLLWQHLFWIFGHPEVYIMFLPAAGIVSQVVQVHARQRLIGYPFVVLAFVLTAVISLGLWVHHMFTTGLPPLTMSFFTAASMTIAIASGIQVLAWVATIWLGRPRFTVAMMFVVGFIVTFVAGGITGVMVASVPFDQQVHDTFFVVAHFHYVLIGGVVFPLFAALYHWLPKMIGRRLHQRPGVVVFALVFVGFHLTFFPMHLAGMWGMVRRVYTYDPDLGIGGLNLVATVGAFLLAAGVLVFVIDLVVAWRRGAPAGRDPWAGDGLEWGVPSPPPSENFSRIPVVGSRYPLWQPERDRPDRDERARGFDRAPADFRASPTTSILLAEPEAAVHLPTPTFWPLVPALGLAGTAAALIAQAYPVAVAGLVVVAVGVVGWLRRNEAERWPERSGVRVGGLPLDVHGTRAIGWWGAMATIAVLATAGGTILASYHFLQVNATVWPPAPAQRPAAALPAGLLAALVLAAAGALWLGTRAQIRRRTALAVLAVLAAAGLAAGALTVGTYAAAPPAPSRHAYDSMVLLVLVFQAALVIVALVATGLAFLRAAAGGPPGRLRLLVQVAAGYWALTAAWWALASGSLYVVLVG</sequence>
<evidence type="ECO:0000256" key="4">
    <source>
        <dbReference type="ARBA" id="ARBA00022475"/>
    </source>
</evidence>
<keyword evidence="10 16" id="KW-1133">Transmembrane helix</keyword>
<evidence type="ECO:0000256" key="7">
    <source>
        <dbReference type="ARBA" id="ARBA00022692"/>
    </source>
</evidence>
<keyword evidence="9 15" id="KW-0249">Electron transport</keyword>
<evidence type="ECO:0000313" key="20">
    <source>
        <dbReference type="Proteomes" id="UP000248749"/>
    </source>
</evidence>
<dbReference type="GO" id="GO:0015990">
    <property type="term" value="P:electron transport coupled proton transport"/>
    <property type="evidence" value="ECO:0007669"/>
    <property type="project" value="TreeGrafter"/>
</dbReference>
<dbReference type="AlphaFoldDB" id="A0A2W2C014"/>
<dbReference type="OrthoDB" id="9803294at2"/>
<feature type="transmembrane region" description="Helical" evidence="16">
    <location>
        <begin position="476"/>
        <end position="498"/>
    </location>
</feature>
<dbReference type="Gene3D" id="1.20.120.80">
    <property type="entry name" value="Cytochrome c oxidase, subunit III, four-helix bundle"/>
    <property type="match status" value="1"/>
</dbReference>
<evidence type="ECO:0000256" key="6">
    <source>
        <dbReference type="ARBA" id="ARBA00022660"/>
    </source>
</evidence>
<feature type="domain" description="Heme-copper oxidase subunit III family profile" evidence="17">
    <location>
        <begin position="578"/>
        <end position="833"/>
    </location>
</feature>
<dbReference type="SUPFAM" id="SSF81452">
    <property type="entry name" value="Cytochrome c oxidase subunit III-like"/>
    <property type="match status" value="1"/>
</dbReference>
<evidence type="ECO:0000256" key="8">
    <source>
        <dbReference type="ARBA" id="ARBA00022723"/>
    </source>
</evidence>
<dbReference type="PANTHER" id="PTHR10422:SF35">
    <property type="entry name" value="CYTOCHROME BO(3) UBIQUINOL OXIDASE SUBUNIT 1"/>
    <property type="match status" value="1"/>
</dbReference>
<dbReference type="GO" id="GO:0022904">
    <property type="term" value="P:respiratory electron transport chain"/>
    <property type="evidence" value="ECO:0007669"/>
    <property type="project" value="InterPro"/>
</dbReference>
<feature type="transmembrane region" description="Helical" evidence="16">
    <location>
        <begin position="168"/>
        <end position="192"/>
    </location>
</feature>
<keyword evidence="11" id="KW-0408">Iron</keyword>
<dbReference type="PANTHER" id="PTHR10422">
    <property type="entry name" value="CYTOCHROME C OXIDASE SUBUNIT 1"/>
    <property type="match status" value="1"/>
</dbReference>
<comment type="subcellular location">
    <subcellularLocation>
        <location evidence="1">Cell membrane</location>
        <topology evidence="1">Multi-pass membrane protein</topology>
    </subcellularLocation>
</comment>
<evidence type="ECO:0000256" key="5">
    <source>
        <dbReference type="ARBA" id="ARBA00022617"/>
    </source>
</evidence>
<evidence type="ECO:0000259" key="17">
    <source>
        <dbReference type="PROSITE" id="PS50253"/>
    </source>
</evidence>
<feature type="transmembrane region" description="Helical" evidence="16">
    <location>
        <begin position="813"/>
        <end position="832"/>
    </location>
</feature>
<feature type="transmembrane region" description="Helical" evidence="16">
    <location>
        <begin position="657"/>
        <end position="680"/>
    </location>
</feature>
<keyword evidence="3 15" id="KW-0813">Transport</keyword>
<feature type="transmembrane region" description="Helical" evidence="16">
    <location>
        <begin position="431"/>
        <end position="456"/>
    </location>
</feature>
<dbReference type="SUPFAM" id="SSF81442">
    <property type="entry name" value="Cytochrome c oxidase subunit I-like"/>
    <property type="match status" value="1"/>
</dbReference>
<gene>
    <name evidence="19" type="ORF">C1I99_21395</name>
</gene>
<dbReference type="InterPro" id="IPR013833">
    <property type="entry name" value="Cyt_c_oxidase_su3_a-hlx"/>
</dbReference>
<keyword evidence="5 15" id="KW-0349">Heme</keyword>
<evidence type="ECO:0000256" key="12">
    <source>
        <dbReference type="ARBA" id="ARBA00023008"/>
    </source>
</evidence>
<evidence type="ECO:0000256" key="11">
    <source>
        <dbReference type="ARBA" id="ARBA00023004"/>
    </source>
</evidence>
<dbReference type="GO" id="GO:0009060">
    <property type="term" value="P:aerobic respiration"/>
    <property type="evidence" value="ECO:0007669"/>
    <property type="project" value="InterPro"/>
</dbReference>
<feature type="transmembrane region" description="Helical" evidence="16">
    <location>
        <begin position="358"/>
        <end position="381"/>
    </location>
</feature>
<name>A0A2W2C014_9ACTN</name>
<dbReference type="Gene3D" id="1.20.210.10">
    <property type="entry name" value="Cytochrome c oxidase-like, subunit I domain"/>
    <property type="match status" value="1"/>
</dbReference>
<evidence type="ECO:0000256" key="16">
    <source>
        <dbReference type="SAM" id="Phobius"/>
    </source>
</evidence>
<comment type="caution">
    <text evidence="19">The sequence shown here is derived from an EMBL/GenBank/DDBJ whole genome shotgun (WGS) entry which is preliminary data.</text>
</comment>
<feature type="transmembrane region" description="Helical" evidence="16">
    <location>
        <begin position="126"/>
        <end position="148"/>
    </location>
</feature>
<dbReference type="Proteomes" id="UP000248749">
    <property type="component" value="Unassembled WGS sequence"/>
</dbReference>
<dbReference type="Pfam" id="PF00115">
    <property type="entry name" value="COX1"/>
    <property type="match status" value="1"/>
</dbReference>
<feature type="transmembrane region" description="Helical" evidence="16">
    <location>
        <begin position="257"/>
        <end position="277"/>
    </location>
</feature>
<dbReference type="GO" id="GO:0005886">
    <property type="term" value="C:plasma membrane"/>
    <property type="evidence" value="ECO:0007669"/>
    <property type="project" value="UniProtKB-SubCell"/>
</dbReference>
<dbReference type="InterPro" id="IPR000298">
    <property type="entry name" value="Cyt_c_oxidase-like_su3"/>
</dbReference>
<dbReference type="EMBL" id="POUB01000171">
    <property type="protein sequence ID" value="PZF92781.1"/>
    <property type="molecule type" value="Genomic_DNA"/>
</dbReference>
<keyword evidence="12" id="KW-0186">Copper</keyword>
<feature type="transmembrane region" description="Helical" evidence="16">
    <location>
        <begin position="289"/>
        <end position="312"/>
    </location>
</feature>
<feature type="domain" description="Cytochrome oxidase subunit I profile" evidence="18">
    <location>
        <begin position="22"/>
        <end position="536"/>
    </location>
</feature>
<evidence type="ECO:0000313" key="19">
    <source>
        <dbReference type="EMBL" id="PZF92781.1"/>
    </source>
</evidence>
<feature type="transmembrane region" description="Helical" evidence="16">
    <location>
        <begin position="732"/>
        <end position="756"/>
    </location>
</feature>
<evidence type="ECO:0000256" key="3">
    <source>
        <dbReference type="ARBA" id="ARBA00022448"/>
    </source>
</evidence>
<dbReference type="RefSeq" id="WP_111136014.1">
    <property type="nucleotide sequence ID" value="NZ_POUB01000171.1"/>
</dbReference>
<evidence type="ECO:0000256" key="9">
    <source>
        <dbReference type="ARBA" id="ARBA00022982"/>
    </source>
</evidence>
<keyword evidence="4" id="KW-1003">Cell membrane</keyword>
<dbReference type="InterPro" id="IPR036927">
    <property type="entry name" value="Cyt_c_oxase-like_su1_sf"/>
</dbReference>
<feature type="transmembrane region" description="Helical" evidence="16">
    <location>
        <begin position="81"/>
        <end position="106"/>
    </location>
</feature>
<protein>
    <recommendedName>
        <fullName evidence="14">Cytochrome aa3 subunit 3</fullName>
    </recommendedName>
</protein>
<dbReference type="GO" id="GO:0046872">
    <property type="term" value="F:metal ion binding"/>
    <property type="evidence" value="ECO:0007669"/>
    <property type="project" value="UniProtKB-KW"/>
</dbReference>
<evidence type="ECO:0000256" key="1">
    <source>
        <dbReference type="ARBA" id="ARBA00004651"/>
    </source>
</evidence>
<evidence type="ECO:0000256" key="2">
    <source>
        <dbReference type="ARBA" id="ARBA00009578"/>
    </source>
</evidence>
<feature type="transmembrane region" description="Helical" evidence="16">
    <location>
        <begin position="393"/>
        <end position="419"/>
    </location>
</feature>
<accession>A0A2W2C014</accession>
<evidence type="ECO:0000256" key="10">
    <source>
        <dbReference type="ARBA" id="ARBA00022989"/>
    </source>
</evidence>